<accession>A0ABV5VNZ1</accession>
<dbReference type="PANTHER" id="PTHR42924">
    <property type="entry name" value="EXONUCLEASE"/>
    <property type="match status" value="1"/>
</dbReference>
<name>A0ABV5VNZ1_9BACL</name>
<dbReference type="InterPro" id="IPR016195">
    <property type="entry name" value="Pol/histidinol_Pase-like"/>
</dbReference>
<proteinExistence type="predicted"/>
<dbReference type="PANTHER" id="PTHR42924:SF3">
    <property type="entry name" value="POLYMERASE_HISTIDINOL PHOSPHATASE N-TERMINAL DOMAIN-CONTAINING PROTEIN"/>
    <property type="match status" value="1"/>
</dbReference>
<keyword evidence="3" id="KW-1185">Reference proteome</keyword>
<dbReference type="CDD" id="cd07438">
    <property type="entry name" value="PHP_HisPPase_AMP"/>
    <property type="match status" value="1"/>
</dbReference>
<protein>
    <submittedName>
        <fullName evidence="2">PHP domain-containing protein</fullName>
    </submittedName>
</protein>
<gene>
    <name evidence="2" type="ORF">ACFFNY_00290</name>
</gene>
<reference evidence="2 3" key="1">
    <citation type="submission" date="2024-09" db="EMBL/GenBank/DDBJ databases">
        <authorList>
            <person name="Sun Q."/>
            <person name="Mori K."/>
        </authorList>
    </citation>
    <scope>NUCLEOTIDE SEQUENCE [LARGE SCALE GENOMIC DNA]</scope>
    <source>
        <strain evidence="2 3">JCM 12520</strain>
    </source>
</reference>
<evidence type="ECO:0000259" key="1">
    <source>
        <dbReference type="SMART" id="SM00481"/>
    </source>
</evidence>
<dbReference type="Gene3D" id="1.10.150.650">
    <property type="match status" value="1"/>
</dbReference>
<dbReference type="SMART" id="SM00481">
    <property type="entry name" value="POLIIIAc"/>
    <property type="match status" value="1"/>
</dbReference>
<comment type="caution">
    <text evidence="2">The sequence shown here is derived from an EMBL/GenBank/DDBJ whole genome shotgun (WGS) entry which is preliminary data.</text>
</comment>
<dbReference type="InterPro" id="IPR052018">
    <property type="entry name" value="PHP_domain"/>
</dbReference>
<organism evidence="2 3">
    <name type="scientific">Paenibacillus hodogayensis</name>
    <dbReference type="NCBI Taxonomy" id="279208"/>
    <lineage>
        <taxon>Bacteria</taxon>
        <taxon>Bacillati</taxon>
        <taxon>Bacillota</taxon>
        <taxon>Bacilli</taxon>
        <taxon>Bacillales</taxon>
        <taxon>Paenibacillaceae</taxon>
        <taxon>Paenibacillus</taxon>
    </lineage>
</organism>
<dbReference type="SUPFAM" id="SSF89550">
    <property type="entry name" value="PHP domain-like"/>
    <property type="match status" value="1"/>
</dbReference>
<sequence>MAVGGIACSPVHSLRRTGEKLVARRYDLHSHTTASDGTNAPAVNVRLAQEAGLDGLAITDHDTVAGVAEAVEEGRKLEVEVVPGVEISTVSGGRDIHVLGYYIDTEDALFRERLEQLRETRDLRNAMILDKLGELGLSVTLDEVLEQSRKRPGRDETVGRPHIAAVLVAKGYVADMQEAFDRYLASGAAAYVNPPRIRPEEAIDWIREAGGVPVLAHPGLYDDDALVQRLIDYGLKGIEAYHSDHAPETERHYAAMAQRHGLIVTAGSDFHGSRGGVVFHAPLGARSADAAVVAQLQAASVHYERSHRST</sequence>
<evidence type="ECO:0000313" key="3">
    <source>
        <dbReference type="Proteomes" id="UP001589619"/>
    </source>
</evidence>
<feature type="domain" description="Polymerase/histidinol phosphatase N-terminal" evidence="1">
    <location>
        <begin position="26"/>
        <end position="91"/>
    </location>
</feature>
<dbReference type="InterPro" id="IPR003141">
    <property type="entry name" value="Pol/His_phosphatase_N"/>
</dbReference>
<dbReference type="RefSeq" id="WP_379115957.1">
    <property type="nucleotide sequence ID" value="NZ_BAAAYO010000008.1"/>
</dbReference>
<dbReference type="Proteomes" id="UP001589619">
    <property type="component" value="Unassembled WGS sequence"/>
</dbReference>
<evidence type="ECO:0000313" key="2">
    <source>
        <dbReference type="EMBL" id="MFB9749996.1"/>
    </source>
</evidence>
<dbReference type="Gene3D" id="3.20.20.140">
    <property type="entry name" value="Metal-dependent hydrolases"/>
    <property type="match status" value="1"/>
</dbReference>
<dbReference type="Pfam" id="PF02811">
    <property type="entry name" value="PHP"/>
    <property type="match status" value="1"/>
</dbReference>
<dbReference type="InterPro" id="IPR004013">
    <property type="entry name" value="PHP_dom"/>
</dbReference>
<dbReference type="EMBL" id="JBHMAG010000001">
    <property type="protein sequence ID" value="MFB9749996.1"/>
    <property type="molecule type" value="Genomic_DNA"/>
</dbReference>